<dbReference type="SUPFAM" id="SSF55681">
    <property type="entry name" value="Class II aaRS and biotin synthetases"/>
    <property type="match status" value="2"/>
</dbReference>
<feature type="binding site" evidence="8">
    <location>
        <position position="351"/>
    </location>
    <ligand>
        <name>L-serine</name>
        <dbReference type="ChEBI" id="CHEBI:33384"/>
    </ligand>
</feature>
<dbReference type="EMBL" id="CAJNOG010000711">
    <property type="protein sequence ID" value="CAF1341741.1"/>
    <property type="molecule type" value="Genomic_DNA"/>
</dbReference>
<name>A0A815GLN9_9BILA</name>
<dbReference type="GO" id="GO:0005524">
    <property type="term" value="F:ATP binding"/>
    <property type="evidence" value="ECO:0007669"/>
    <property type="project" value="UniProtKB-KW"/>
</dbReference>
<dbReference type="PANTHER" id="PTHR11778">
    <property type="entry name" value="SERYL-TRNA SYNTHETASE"/>
    <property type="match status" value="1"/>
</dbReference>
<dbReference type="InterPro" id="IPR002317">
    <property type="entry name" value="Ser-tRNA-ligase_type_1"/>
</dbReference>
<dbReference type="GO" id="GO:0004828">
    <property type="term" value="F:serine-tRNA ligase activity"/>
    <property type="evidence" value="ECO:0007669"/>
    <property type="project" value="UniProtKB-EC"/>
</dbReference>
<comment type="caution">
    <text evidence="11">The sequence shown here is derived from an EMBL/GenBank/DDBJ whole genome shotgun (WGS) entry which is preliminary data.</text>
</comment>
<feature type="binding site" evidence="8">
    <location>
        <position position="450"/>
    </location>
    <ligand>
        <name>L-serine</name>
        <dbReference type="ChEBI" id="CHEBI:33384"/>
    </ligand>
</feature>
<evidence type="ECO:0000256" key="5">
    <source>
        <dbReference type="ARBA" id="ARBA00022840"/>
    </source>
</evidence>
<gene>
    <name evidence="11" type="ORF">JYZ213_LOCUS34534</name>
</gene>
<keyword evidence="5 9" id="KW-0067">ATP-binding</keyword>
<evidence type="ECO:0000259" key="10">
    <source>
        <dbReference type="PROSITE" id="PS50862"/>
    </source>
</evidence>
<evidence type="ECO:0000256" key="7">
    <source>
        <dbReference type="ARBA" id="ARBA00031113"/>
    </source>
</evidence>
<accession>A0A815GLN9</accession>
<proteinExistence type="inferred from homology"/>
<keyword evidence="4" id="KW-0547">Nucleotide-binding</keyword>
<dbReference type="InterPro" id="IPR045864">
    <property type="entry name" value="aa-tRNA-synth_II/BPL/LPL"/>
</dbReference>
<feature type="domain" description="Aminoacyl-transfer RNA synthetases class-II family profile" evidence="10">
    <location>
        <begin position="185"/>
        <end position="478"/>
    </location>
</feature>
<dbReference type="PROSITE" id="PS50862">
    <property type="entry name" value="AA_TRNA_LIGASE_II"/>
    <property type="match status" value="1"/>
</dbReference>
<keyword evidence="3" id="KW-0436">Ligase</keyword>
<dbReference type="PIRSF" id="PIRSF001529">
    <property type="entry name" value="Ser-tRNA-synth_IIa"/>
    <property type="match status" value="1"/>
</dbReference>
<dbReference type="Gene3D" id="3.30.930.10">
    <property type="entry name" value="Bira Bifunctional Protein, Domain 2"/>
    <property type="match status" value="2"/>
</dbReference>
<sequence>MYQVKHLFRLPVRLYSSLPPKFNPWQDYRAYLDQVKTYINRLNPYVELDLRSAALNWDYILNDENSQIIAENIKQRKENEYADIEQIHALHHDVQALFHRIEEKKLDPIQGEDQIKLKIQDLYNHALRIPNNTHPDVPIGNQEQARVVRLVGKKPETTGNSQTIDQIGQELNLMQLENMGHVSFRGAYALFGDFARLERALMYYTFEKLTKNGFKLVSVPDIIHRGIIESCGFPTKGKRSQVYQLDYGEEFGRYCLAGTSEMPIAGLLKHNTFRKDELPLKLAAYYGEEFGRYCLAGTSEMPIAGLLKHNTFRKDELPLKLAACSRCYRAELPGGKGEGNLYRVHEFNKVEMFAVTTDDDDVSQEMHNEIVRLESSMFEELGLHFRVLDMPSEELGLSAHRKYDIETWMPAKGFYGEISSASNCTDFQSRRLHIKYIDDNGDERFVHTLNGTAMAIPRMLTAIIESNWKPDIGQVQIPVPLRAFMGNREFISKTSATPRTQWIKFLS</sequence>
<evidence type="ECO:0000256" key="1">
    <source>
        <dbReference type="ARBA" id="ARBA00010728"/>
    </source>
</evidence>
<feature type="binding site" evidence="9">
    <location>
        <begin position="417"/>
        <end position="420"/>
    </location>
    <ligand>
        <name>ATP</name>
        <dbReference type="ChEBI" id="CHEBI:30616"/>
    </ligand>
</feature>
<dbReference type="InterPro" id="IPR002314">
    <property type="entry name" value="aa-tRNA-synt_IIb"/>
</dbReference>
<evidence type="ECO:0000313" key="12">
    <source>
        <dbReference type="Proteomes" id="UP000663845"/>
    </source>
</evidence>
<dbReference type="PRINTS" id="PR00981">
    <property type="entry name" value="TRNASYNTHSER"/>
</dbReference>
<feature type="binding site" evidence="8">
    <location>
        <position position="329"/>
    </location>
    <ligand>
        <name>L-serine</name>
        <dbReference type="ChEBI" id="CHEBI:33384"/>
    </ligand>
</feature>
<evidence type="ECO:0000256" key="4">
    <source>
        <dbReference type="ARBA" id="ARBA00022741"/>
    </source>
</evidence>
<dbReference type="EC" id="6.1.1.11" evidence="2"/>
<dbReference type="GO" id="GO:0006434">
    <property type="term" value="P:seryl-tRNA aminoacylation"/>
    <property type="evidence" value="ECO:0007669"/>
    <property type="project" value="InterPro"/>
</dbReference>
<dbReference type="Pfam" id="PF00587">
    <property type="entry name" value="tRNA-synt_2b"/>
    <property type="match status" value="1"/>
</dbReference>
<evidence type="ECO:0000256" key="6">
    <source>
        <dbReference type="ARBA" id="ARBA00023146"/>
    </source>
</evidence>
<dbReference type="Proteomes" id="UP000663845">
    <property type="component" value="Unassembled WGS sequence"/>
</dbReference>
<evidence type="ECO:0000313" key="11">
    <source>
        <dbReference type="EMBL" id="CAF1341741.1"/>
    </source>
</evidence>
<feature type="binding site" evidence="9">
    <location>
        <begin position="344"/>
        <end position="347"/>
    </location>
    <ligand>
        <name>ATP</name>
        <dbReference type="ChEBI" id="CHEBI:30616"/>
    </ligand>
</feature>
<dbReference type="AlphaFoldDB" id="A0A815GLN9"/>
<evidence type="ECO:0000256" key="2">
    <source>
        <dbReference type="ARBA" id="ARBA00012840"/>
    </source>
</evidence>
<comment type="similarity">
    <text evidence="1">Belongs to the class-II aminoacyl-tRNA synthetase family. Type-1 seryl-tRNA synthetase subfamily.</text>
</comment>
<evidence type="ECO:0000256" key="9">
    <source>
        <dbReference type="PIRSR" id="PIRSR001529-2"/>
    </source>
</evidence>
<protein>
    <recommendedName>
        <fullName evidence="2">serine--tRNA ligase</fullName>
        <ecNumber evidence="2">6.1.1.11</ecNumber>
    </recommendedName>
    <alternativeName>
        <fullName evidence="7">Seryl-tRNA synthetase</fullName>
    </alternativeName>
</protein>
<feature type="binding site" evidence="8">
    <location>
        <position position="298"/>
    </location>
    <ligand>
        <name>L-serine</name>
        <dbReference type="ChEBI" id="CHEBI:33384"/>
    </ligand>
</feature>
<evidence type="ECO:0000256" key="8">
    <source>
        <dbReference type="PIRSR" id="PIRSR001529-1"/>
    </source>
</evidence>
<keyword evidence="6" id="KW-0030">Aminoacyl-tRNA synthetase</keyword>
<organism evidence="11 12">
    <name type="scientific">Adineta steineri</name>
    <dbReference type="NCBI Taxonomy" id="433720"/>
    <lineage>
        <taxon>Eukaryota</taxon>
        <taxon>Metazoa</taxon>
        <taxon>Spiralia</taxon>
        <taxon>Gnathifera</taxon>
        <taxon>Rotifera</taxon>
        <taxon>Eurotatoria</taxon>
        <taxon>Bdelloidea</taxon>
        <taxon>Adinetida</taxon>
        <taxon>Adinetidae</taxon>
        <taxon>Adineta</taxon>
    </lineage>
</organism>
<evidence type="ECO:0000256" key="3">
    <source>
        <dbReference type="ARBA" id="ARBA00022598"/>
    </source>
</evidence>
<feature type="site" description="Important for serine binding" evidence="8">
    <location>
        <position position="452"/>
    </location>
</feature>
<reference evidence="11" key="1">
    <citation type="submission" date="2021-02" db="EMBL/GenBank/DDBJ databases">
        <authorList>
            <person name="Nowell W R."/>
        </authorList>
    </citation>
    <scope>NUCLEOTIDE SEQUENCE</scope>
</reference>
<dbReference type="InterPro" id="IPR006195">
    <property type="entry name" value="aa-tRNA-synth_II"/>
</dbReference>
<feature type="binding site" evidence="9">
    <location>
        <begin position="329"/>
        <end position="331"/>
    </location>
    <ligand>
        <name>ATP</name>
        <dbReference type="ChEBI" id="CHEBI:30616"/>
    </ligand>
</feature>